<organism evidence="1 2">
    <name type="scientific">Psychrobacillus soli</name>
    <dbReference type="NCBI Taxonomy" id="1543965"/>
    <lineage>
        <taxon>Bacteria</taxon>
        <taxon>Bacillati</taxon>
        <taxon>Bacillota</taxon>
        <taxon>Bacilli</taxon>
        <taxon>Bacillales</taxon>
        <taxon>Bacillaceae</taxon>
        <taxon>Psychrobacillus</taxon>
    </lineage>
</organism>
<dbReference type="InterPro" id="IPR023833">
    <property type="entry name" value="Signal_pept_SipW-depend-type"/>
</dbReference>
<keyword evidence="2" id="KW-1185">Reference proteome</keyword>
<dbReference type="NCBIfam" id="TIGR04088">
    <property type="entry name" value="cognate_SipW"/>
    <property type="match status" value="1"/>
</dbReference>
<dbReference type="Pfam" id="PF12389">
    <property type="entry name" value="Peptidase_M73"/>
    <property type="match status" value="1"/>
</dbReference>
<sequence>MNLKKKLAMGIATGALAVSMIGGGTYAYFNDVETSTNTFAAGTLDLAVNPETIIDVKNIKPGDWMYRGFKLENNGTLDISKVLLTTEFTESVAGFGDHIVVEFLINEDKSSILGASNVIDSMTLSELANMSADAVKNESPKWFGWQGGENSGLKAGTKDQLHVMFRFNDNKQDQNAYQNANLSLKWKFDAQQTAGASK</sequence>
<dbReference type="GO" id="GO:0051301">
    <property type="term" value="P:cell division"/>
    <property type="evidence" value="ECO:0007669"/>
    <property type="project" value="UniProtKB-KW"/>
</dbReference>
<evidence type="ECO:0000313" key="1">
    <source>
        <dbReference type="EMBL" id="TQR10141.1"/>
    </source>
</evidence>
<protein>
    <submittedName>
        <fullName evidence="1">Cell division protein FtsN</fullName>
    </submittedName>
</protein>
<evidence type="ECO:0000313" key="2">
    <source>
        <dbReference type="Proteomes" id="UP000318937"/>
    </source>
</evidence>
<proteinExistence type="predicted"/>
<name>A0A544SY92_9BACI</name>
<accession>A0A544SY92</accession>
<dbReference type="Proteomes" id="UP000318937">
    <property type="component" value="Unassembled WGS sequence"/>
</dbReference>
<dbReference type="AlphaFoldDB" id="A0A544SY92"/>
<dbReference type="EMBL" id="VDGG01000036">
    <property type="protein sequence ID" value="TQR10141.1"/>
    <property type="molecule type" value="Genomic_DNA"/>
</dbReference>
<comment type="caution">
    <text evidence="1">The sequence shown here is derived from an EMBL/GenBank/DDBJ whole genome shotgun (WGS) entry which is preliminary data.</text>
</comment>
<keyword evidence="1" id="KW-0131">Cell cycle</keyword>
<keyword evidence="1" id="KW-0132">Cell division</keyword>
<dbReference type="InterPro" id="IPR022121">
    <property type="entry name" value="Peptidase_M73_camelysin"/>
</dbReference>
<dbReference type="RefSeq" id="WP_142608252.1">
    <property type="nucleotide sequence ID" value="NZ_VDGG01000036.1"/>
</dbReference>
<reference evidence="1 2" key="1">
    <citation type="submission" date="2019-05" db="EMBL/GenBank/DDBJ databases">
        <title>Psychrobacillus vulpis sp. nov., a new species isolated from feces of a red fox that inhabits in The Tablas de Daimiel Natural Park, Albacete, Spain.</title>
        <authorList>
            <person name="Rodriguez M."/>
            <person name="Reina J.C."/>
            <person name="Bejar V."/>
            <person name="Llamas I."/>
        </authorList>
    </citation>
    <scope>NUCLEOTIDE SEQUENCE [LARGE SCALE GENOMIC DNA]</scope>
    <source>
        <strain evidence="1 2">NHI-2</strain>
    </source>
</reference>
<gene>
    <name evidence="1" type="ORF">FG383_15250</name>
</gene>
<dbReference type="OrthoDB" id="2660939at2"/>